<dbReference type="CDD" id="cd13707">
    <property type="entry name" value="PBP2_BvgS_D2"/>
    <property type="match status" value="1"/>
</dbReference>
<keyword evidence="11" id="KW-0418">Kinase</keyword>
<dbReference type="EC" id="2.7.13.3" evidence="3"/>
<dbReference type="CDD" id="cd17546">
    <property type="entry name" value="REC_hyHK_CKI1_RcsC-like"/>
    <property type="match status" value="1"/>
</dbReference>
<evidence type="ECO:0000256" key="15">
    <source>
        <dbReference type="ARBA" id="ARBA00023136"/>
    </source>
</evidence>
<evidence type="ECO:0000256" key="5">
    <source>
        <dbReference type="ARBA" id="ARBA00022519"/>
    </source>
</evidence>
<keyword evidence="14" id="KW-0902">Two-component regulatory system</keyword>
<feature type="domain" description="PAC" evidence="24">
    <location>
        <begin position="647"/>
        <end position="700"/>
    </location>
</feature>
<dbReference type="Pfam" id="PF02518">
    <property type="entry name" value="HATPase_c"/>
    <property type="match status" value="1"/>
</dbReference>
<dbReference type="SMART" id="SM00387">
    <property type="entry name" value="HATPase_c"/>
    <property type="match status" value="1"/>
</dbReference>
<comment type="catalytic activity">
    <reaction evidence="1">
        <text>ATP + protein L-histidine = ADP + protein N-phospho-L-histidine.</text>
        <dbReference type="EC" id="2.7.13.3"/>
    </reaction>
</comment>
<dbReference type="Gene3D" id="1.20.120.160">
    <property type="entry name" value="HPT domain"/>
    <property type="match status" value="1"/>
</dbReference>
<evidence type="ECO:0000256" key="12">
    <source>
        <dbReference type="ARBA" id="ARBA00022840"/>
    </source>
</evidence>
<comment type="subcellular location">
    <subcellularLocation>
        <location evidence="2">Cell inner membrane</location>
        <topology evidence="2">Multi-pass membrane protein</topology>
    </subcellularLocation>
</comment>
<proteinExistence type="predicted"/>
<dbReference type="GO" id="GO:0005886">
    <property type="term" value="C:plasma membrane"/>
    <property type="evidence" value="ECO:0007669"/>
    <property type="project" value="UniProtKB-SubCell"/>
</dbReference>
<sequence>MFTRMFCWFWLLCAPAALAAPQAPVLYGRSTLPPGQVERLELTDDDRRWLWQRRVLRLGVSQPEYAPFDILGTGQEYEGITADYAGLVASLLNLSVEVVRYPSRAEALAAVRDGSIDVLGTSNVFEAATANLMLSQAYAQDESVLASRSDDRTALFGGLDNRRLAMQEFYLPQAVVQDLYPGARIQLYSSSVAALGAVAFGQADVFLGNALGAYYQVYKGQLNGLYLSHLPQVQSNYFGFAFSARNSRLLTLVNAALQAIPDHERLAILGRWSVGGVTIGQRHALALSEAEQRWLANAGTLKVLIDPQFLPLSYLDSQGRYRGISAQVLEVIGQMTGLEFEVQTGKSLAEMINRVQRGDADLLAALPPSPAREQQLSFTRAYMSSPRVLVTRDGEIAPHSLEQMDGKRLAVIHGSFLFDVLREQYPGVIPVPAPSADHALSMVANGAADAAMLTLIGARYRIFRQYAGRLHINATLPVRPASVAFATSHHAPELLSILNKALLAIPPQEFNDLAARWRGEVVLEESFWSRHRWHIVQLSIMVVVLLGLGLGWITQLRRQVRRRVKAEVALTDQLEFMRVMIDGTPHPIYVRDPKGYLLTCNASYLEALQVQLDDVVGKPVGQTIAFTFEEAESYQQAYLQAMKDNVKVVADRQVRLHNGELMTIYHWALPYTTTDGAIAGLIGGWIDITERQRLLLAYQQAKEQAEAANRAKTVFLATMSHEIRTPMNAITGMLELALKKSEQGVFDHLSIEVAASAANSLLALIGDILDITRIETGHLTLEPKPTDLMGHVEAVVRLFEVQARHKRLRLVLDVEGQAGSLVLLDPLRFKQIVSNLLSNAVKFTHEGEVRVAVHLRPGDAGLWVKLTVSDTGVGIPPDEVAQLGSAFTQASNHQQSAREGCGLGLNISRTLCTMMGGHLALQSTLGQGTQAGFELTLGWATARQADALDVPVASRSLNVLVVDDYRANRILLQQQLTYLGHRVTLAEDGNTGLLSWLRGDFDLVMSDCNMPGLDGYQLVQAIRLHEQRSGGARCKVLGFTANAVPQERARCLAAGMDGCLFKPLSLTALAQALEPSGSEQAPTPDPGRGGHDLGALQELTGADTQALKQLLDGLTDCCRQDLLTLDALDLDGDRQAIADLAHRIKGGARIIRAAHVVDACDQVEQACSSPGEPLVALVAALRTALNDLTARLESGGQV</sequence>
<feature type="domain" description="HPt" evidence="25">
    <location>
        <begin position="1103"/>
        <end position="1195"/>
    </location>
</feature>
<dbReference type="Pfam" id="PF08448">
    <property type="entry name" value="PAS_4"/>
    <property type="match status" value="1"/>
</dbReference>
<dbReference type="SMART" id="SM00388">
    <property type="entry name" value="HisKA"/>
    <property type="match status" value="1"/>
</dbReference>
<dbReference type="Pfam" id="PF00512">
    <property type="entry name" value="HisKA"/>
    <property type="match status" value="1"/>
</dbReference>
<name>A0A7D5D8K3_9PSED</name>
<feature type="modified residue" description="4-aspartylphosphate" evidence="17">
    <location>
        <position position="1007"/>
    </location>
</feature>
<dbReference type="GO" id="GO:0000155">
    <property type="term" value="F:phosphorelay sensor kinase activity"/>
    <property type="evidence" value="ECO:0007669"/>
    <property type="project" value="InterPro"/>
</dbReference>
<dbReference type="PANTHER" id="PTHR43047">
    <property type="entry name" value="TWO-COMPONENT HISTIDINE PROTEIN KINASE"/>
    <property type="match status" value="1"/>
</dbReference>
<dbReference type="InterPro" id="IPR001789">
    <property type="entry name" value="Sig_transdc_resp-reg_receiver"/>
</dbReference>
<evidence type="ECO:0000256" key="11">
    <source>
        <dbReference type="ARBA" id="ARBA00022777"/>
    </source>
</evidence>
<feature type="domain" description="Response regulatory" evidence="22">
    <location>
        <begin position="958"/>
        <end position="1077"/>
    </location>
</feature>
<dbReference type="Gene3D" id="3.30.565.10">
    <property type="entry name" value="Histidine kinase-like ATPase, C-terminal domain"/>
    <property type="match status" value="1"/>
</dbReference>
<dbReference type="InterPro" id="IPR036097">
    <property type="entry name" value="HisK_dim/P_sf"/>
</dbReference>
<evidence type="ECO:0000256" key="13">
    <source>
        <dbReference type="ARBA" id="ARBA00022989"/>
    </source>
</evidence>
<dbReference type="CDD" id="cd13705">
    <property type="entry name" value="PBP2_BvgS_D1"/>
    <property type="match status" value="1"/>
</dbReference>
<organism evidence="26 27">
    <name type="scientific">Pseudomonas eucalypticola</name>
    <dbReference type="NCBI Taxonomy" id="2599595"/>
    <lineage>
        <taxon>Bacteria</taxon>
        <taxon>Pseudomonadati</taxon>
        <taxon>Pseudomonadota</taxon>
        <taxon>Gammaproteobacteria</taxon>
        <taxon>Pseudomonadales</taxon>
        <taxon>Pseudomonadaceae</taxon>
        <taxon>Pseudomonas</taxon>
    </lineage>
</organism>
<dbReference type="PROSITE" id="PS50113">
    <property type="entry name" value="PAC"/>
    <property type="match status" value="1"/>
</dbReference>
<evidence type="ECO:0000259" key="24">
    <source>
        <dbReference type="PROSITE" id="PS50113"/>
    </source>
</evidence>
<dbReference type="InterPro" id="IPR001638">
    <property type="entry name" value="Solute-binding_3/MltF_N"/>
</dbReference>
<dbReference type="InterPro" id="IPR003661">
    <property type="entry name" value="HisK_dim/P_dom"/>
</dbReference>
<evidence type="ECO:0000256" key="19">
    <source>
        <dbReference type="SAM" id="Phobius"/>
    </source>
</evidence>
<dbReference type="PRINTS" id="PR00344">
    <property type="entry name" value="BCTRLSENSOR"/>
</dbReference>
<keyword evidence="13 19" id="KW-1133">Transmembrane helix</keyword>
<dbReference type="CDD" id="cd00088">
    <property type="entry name" value="HPT"/>
    <property type="match status" value="1"/>
</dbReference>
<dbReference type="PROSITE" id="PS50894">
    <property type="entry name" value="HPT"/>
    <property type="match status" value="1"/>
</dbReference>
<dbReference type="InterPro" id="IPR011006">
    <property type="entry name" value="CheY-like_superfamily"/>
</dbReference>
<dbReference type="SUPFAM" id="SSF47226">
    <property type="entry name" value="Histidine-containing phosphotransfer domain, HPT domain"/>
    <property type="match status" value="1"/>
</dbReference>
<dbReference type="AlphaFoldDB" id="A0A7D5D8K3"/>
<feature type="signal peptide" evidence="20">
    <location>
        <begin position="1"/>
        <end position="19"/>
    </location>
</feature>
<dbReference type="SUPFAM" id="SSF55785">
    <property type="entry name" value="PYP-like sensor domain (PAS domain)"/>
    <property type="match status" value="1"/>
</dbReference>
<reference evidence="26 27" key="1">
    <citation type="submission" date="2020-06" db="EMBL/GenBank/DDBJ databases">
        <title>Pseudomonas eucalypticola sp. nov., an endophyte of Eucalyptus dunnii leaves with biocontrol ability of eucalyptus leaf blight.</title>
        <authorList>
            <person name="Liu Y."/>
            <person name="Song Z."/>
            <person name="Zeng H."/>
            <person name="Lu M."/>
            <person name="Wang X."/>
            <person name="Lian X."/>
            <person name="Zhang Q."/>
        </authorList>
    </citation>
    <scope>NUCLEOTIDE SEQUENCE [LARGE SCALE GENOMIC DNA]</scope>
    <source>
        <strain evidence="26 27">NP-1</strain>
    </source>
</reference>
<feature type="modified residue" description="Phosphohistidine" evidence="16">
    <location>
        <position position="1142"/>
    </location>
</feature>
<dbReference type="GO" id="GO:0009927">
    <property type="term" value="F:histidine phosphotransfer kinase activity"/>
    <property type="evidence" value="ECO:0007669"/>
    <property type="project" value="TreeGrafter"/>
</dbReference>
<keyword evidence="10" id="KW-0547">Nucleotide-binding</keyword>
<evidence type="ECO:0000256" key="7">
    <source>
        <dbReference type="ARBA" id="ARBA00022679"/>
    </source>
</evidence>
<dbReference type="InterPro" id="IPR049870">
    <property type="entry name" value="BvgS-like_periplasmic1"/>
</dbReference>
<dbReference type="KEGG" id="pez:HWQ56_17525"/>
<dbReference type="Gene3D" id="3.40.50.2300">
    <property type="match status" value="1"/>
</dbReference>
<evidence type="ECO:0000256" key="17">
    <source>
        <dbReference type="PROSITE-ProRule" id="PRU00169"/>
    </source>
</evidence>
<dbReference type="RefSeq" id="WP_176571303.1">
    <property type="nucleotide sequence ID" value="NZ_CP056030.1"/>
</dbReference>
<dbReference type="SUPFAM" id="SSF47384">
    <property type="entry name" value="Homodimeric domain of signal transducing histidine kinase"/>
    <property type="match status" value="1"/>
</dbReference>
<evidence type="ECO:0000256" key="18">
    <source>
        <dbReference type="SAM" id="MobiDB-lite"/>
    </source>
</evidence>
<feature type="domain" description="Histidine kinase" evidence="21">
    <location>
        <begin position="718"/>
        <end position="939"/>
    </location>
</feature>
<keyword evidence="6 17" id="KW-0597">Phosphoprotein</keyword>
<keyword evidence="15 19" id="KW-0472">Membrane</keyword>
<dbReference type="CDD" id="cd00082">
    <property type="entry name" value="HisKA"/>
    <property type="match status" value="1"/>
</dbReference>
<dbReference type="InterPro" id="IPR035965">
    <property type="entry name" value="PAS-like_dom_sf"/>
</dbReference>
<feature type="chain" id="PRO_5028828392" description="histidine kinase" evidence="20">
    <location>
        <begin position="20"/>
        <end position="1198"/>
    </location>
</feature>
<keyword evidence="7" id="KW-0808">Transferase</keyword>
<dbReference type="CDD" id="cd16922">
    <property type="entry name" value="HATPase_EvgS-ArcB-TorS-like"/>
    <property type="match status" value="1"/>
</dbReference>
<dbReference type="InterPro" id="IPR004358">
    <property type="entry name" value="Sig_transdc_His_kin-like_C"/>
</dbReference>
<dbReference type="InterPro" id="IPR013656">
    <property type="entry name" value="PAS_4"/>
</dbReference>
<feature type="domain" description="PAS" evidence="23">
    <location>
        <begin position="573"/>
        <end position="645"/>
    </location>
</feature>
<dbReference type="Gene3D" id="3.30.450.20">
    <property type="entry name" value="PAS domain"/>
    <property type="match status" value="1"/>
</dbReference>
<dbReference type="PROSITE" id="PS50110">
    <property type="entry name" value="RESPONSE_REGULATORY"/>
    <property type="match status" value="1"/>
</dbReference>
<evidence type="ECO:0000313" key="26">
    <source>
        <dbReference type="EMBL" id="QKZ05497.1"/>
    </source>
</evidence>
<keyword evidence="12" id="KW-0067">ATP-binding</keyword>
<evidence type="ECO:0000256" key="9">
    <source>
        <dbReference type="ARBA" id="ARBA00022729"/>
    </source>
</evidence>
<dbReference type="InterPro" id="IPR000700">
    <property type="entry name" value="PAS-assoc_C"/>
</dbReference>
<dbReference type="Gene3D" id="1.10.287.130">
    <property type="match status" value="1"/>
</dbReference>
<evidence type="ECO:0000256" key="14">
    <source>
        <dbReference type="ARBA" id="ARBA00023012"/>
    </source>
</evidence>
<dbReference type="InterPro" id="IPR036890">
    <property type="entry name" value="HATPase_C_sf"/>
</dbReference>
<dbReference type="SUPFAM" id="SSF55874">
    <property type="entry name" value="ATPase domain of HSP90 chaperone/DNA topoisomerase II/histidine kinase"/>
    <property type="match status" value="1"/>
</dbReference>
<evidence type="ECO:0000256" key="20">
    <source>
        <dbReference type="SAM" id="SignalP"/>
    </source>
</evidence>
<dbReference type="SUPFAM" id="SSF53850">
    <property type="entry name" value="Periplasmic binding protein-like II"/>
    <property type="match status" value="2"/>
</dbReference>
<feature type="transmembrane region" description="Helical" evidence="19">
    <location>
        <begin position="533"/>
        <end position="553"/>
    </location>
</feature>
<dbReference type="InterPro" id="IPR036641">
    <property type="entry name" value="HPT_dom_sf"/>
</dbReference>
<accession>A0A7D5D8K3</accession>
<gene>
    <name evidence="26" type="ORF">HWQ56_17525</name>
</gene>
<dbReference type="CDD" id="cd00130">
    <property type="entry name" value="PAS"/>
    <property type="match status" value="1"/>
</dbReference>
<evidence type="ECO:0000256" key="3">
    <source>
        <dbReference type="ARBA" id="ARBA00012438"/>
    </source>
</evidence>
<keyword evidence="5" id="KW-0997">Cell inner membrane</keyword>
<dbReference type="InterPro" id="IPR003594">
    <property type="entry name" value="HATPase_dom"/>
</dbReference>
<evidence type="ECO:0000259" key="23">
    <source>
        <dbReference type="PROSITE" id="PS50112"/>
    </source>
</evidence>
<dbReference type="InterPro" id="IPR005467">
    <property type="entry name" value="His_kinase_dom"/>
</dbReference>
<evidence type="ECO:0000259" key="22">
    <source>
        <dbReference type="PROSITE" id="PS50110"/>
    </source>
</evidence>
<dbReference type="GO" id="GO:0005524">
    <property type="term" value="F:ATP binding"/>
    <property type="evidence" value="ECO:0007669"/>
    <property type="project" value="UniProtKB-KW"/>
</dbReference>
<dbReference type="PANTHER" id="PTHR43047:SF72">
    <property type="entry name" value="OSMOSENSING HISTIDINE PROTEIN KINASE SLN1"/>
    <property type="match status" value="1"/>
</dbReference>
<evidence type="ECO:0000313" key="27">
    <source>
        <dbReference type="Proteomes" id="UP000509568"/>
    </source>
</evidence>
<dbReference type="SMART" id="SM00062">
    <property type="entry name" value="PBPb"/>
    <property type="match status" value="2"/>
</dbReference>
<dbReference type="SMART" id="SM00091">
    <property type="entry name" value="PAS"/>
    <property type="match status" value="1"/>
</dbReference>
<dbReference type="Pfam" id="PF01627">
    <property type="entry name" value="Hpt"/>
    <property type="match status" value="1"/>
</dbReference>
<dbReference type="Proteomes" id="UP000509568">
    <property type="component" value="Chromosome"/>
</dbReference>
<dbReference type="Pfam" id="PF00072">
    <property type="entry name" value="Response_reg"/>
    <property type="match status" value="1"/>
</dbReference>
<dbReference type="InterPro" id="IPR049871">
    <property type="entry name" value="BvgS-like_periplasmic2"/>
</dbReference>
<evidence type="ECO:0000256" key="6">
    <source>
        <dbReference type="ARBA" id="ARBA00022553"/>
    </source>
</evidence>
<dbReference type="InterPro" id="IPR000014">
    <property type="entry name" value="PAS"/>
</dbReference>
<evidence type="ECO:0000259" key="21">
    <source>
        <dbReference type="PROSITE" id="PS50109"/>
    </source>
</evidence>
<dbReference type="Pfam" id="PF00497">
    <property type="entry name" value="SBP_bac_3"/>
    <property type="match status" value="2"/>
</dbReference>
<dbReference type="SMART" id="SM00448">
    <property type="entry name" value="REC"/>
    <property type="match status" value="1"/>
</dbReference>
<dbReference type="PROSITE" id="PS50109">
    <property type="entry name" value="HIS_KIN"/>
    <property type="match status" value="1"/>
</dbReference>
<keyword evidence="9 20" id="KW-0732">Signal</keyword>
<feature type="region of interest" description="Disordered" evidence="18">
    <location>
        <begin position="1074"/>
        <end position="1095"/>
    </location>
</feature>
<dbReference type="InterPro" id="IPR008207">
    <property type="entry name" value="Sig_transdc_His_kin_Hpt_dom"/>
</dbReference>
<evidence type="ECO:0000256" key="16">
    <source>
        <dbReference type="PROSITE-ProRule" id="PRU00110"/>
    </source>
</evidence>
<evidence type="ECO:0000256" key="10">
    <source>
        <dbReference type="ARBA" id="ARBA00022741"/>
    </source>
</evidence>
<keyword evidence="8 19" id="KW-0812">Transmembrane</keyword>
<keyword evidence="27" id="KW-1185">Reference proteome</keyword>
<evidence type="ECO:0000259" key="25">
    <source>
        <dbReference type="PROSITE" id="PS50894"/>
    </source>
</evidence>
<dbReference type="EMBL" id="CP056030">
    <property type="protein sequence ID" value="QKZ05497.1"/>
    <property type="molecule type" value="Genomic_DNA"/>
</dbReference>
<dbReference type="Gene3D" id="3.40.190.10">
    <property type="entry name" value="Periplasmic binding protein-like II"/>
    <property type="match status" value="4"/>
</dbReference>
<evidence type="ECO:0000256" key="8">
    <source>
        <dbReference type="ARBA" id="ARBA00022692"/>
    </source>
</evidence>
<dbReference type="SUPFAM" id="SSF52172">
    <property type="entry name" value="CheY-like"/>
    <property type="match status" value="1"/>
</dbReference>
<evidence type="ECO:0000256" key="4">
    <source>
        <dbReference type="ARBA" id="ARBA00022475"/>
    </source>
</evidence>
<protein>
    <recommendedName>
        <fullName evidence="3">histidine kinase</fullName>
        <ecNumber evidence="3">2.7.13.3</ecNumber>
    </recommendedName>
</protein>
<keyword evidence="4" id="KW-1003">Cell membrane</keyword>
<evidence type="ECO:0000256" key="2">
    <source>
        <dbReference type="ARBA" id="ARBA00004429"/>
    </source>
</evidence>
<evidence type="ECO:0000256" key="1">
    <source>
        <dbReference type="ARBA" id="ARBA00000085"/>
    </source>
</evidence>
<dbReference type="PROSITE" id="PS50112">
    <property type="entry name" value="PAS"/>
    <property type="match status" value="1"/>
</dbReference>